<dbReference type="Pfam" id="PF08270">
    <property type="entry name" value="PRD_Mga"/>
    <property type="match status" value="1"/>
</dbReference>
<feature type="domain" description="Mga helix-turn-helix" evidence="3">
    <location>
        <begin position="74"/>
        <end position="159"/>
    </location>
</feature>
<evidence type="ECO:0000259" key="3">
    <source>
        <dbReference type="Pfam" id="PF05043"/>
    </source>
</evidence>
<name>A0ABU5FSK8_9STRE</name>
<evidence type="ECO:0000259" key="5">
    <source>
        <dbReference type="Pfam" id="PF08280"/>
    </source>
</evidence>
<dbReference type="EMBL" id="JAXHDO010000002">
    <property type="protein sequence ID" value="MDY4337085.1"/>
    <property type="molecule type" value="Genomic_DNA"/>
</dbReference>
<dbReference type="Pfam" id="PF08280">
    <property type="entry name" value="HTH_Mga"/>
    <property type="match status" value="1"/>
</dbReference>
<evidence type="ECO:0000259" key="4">
    <source>
        <dbReference type="Pfam" id="PF08270"/>
    </source>
</evidence>
<keyword evidence="7" id="KW-1185">Reference proteome</keyword>
<proteinExistence type="predicted"/>
<organism evidence="6 7">
    <name type="scientific">Streptococcus wuxiensis</name>
    <dbReference type="NCBI Taxonomy" id="3095078"/>
    <lineage>
        <taxon>Bacteria</taxon>
        <taxon>Bacillati</taxon>
        <taxon>Bacillota</taxon>
        <taxon>Bacilli</taxon>
        <taxon>Lactobacillales</taxon>
        <taxon>Streptococcaceae</taxon>
        <taxon>Streptococcus</taxon>
    </lineage>
</organism>
<evidence type="ECO:0000256" key="2">
    <source>
        <dbReference type="ARBA" id="ARBA00023163"/>
    </source>
</evidence>
<evidence type="ECO:0000313" key="7">
    <source>
        <dbReference type="Proteomes" id="UP001272345"/>
    </source>
</evidence>
<dbReference type="PANTHER" id="PTHR30185:SF18">
    <property type="entry name" value="TRANSCRIPTIONAL REGULATOR MTLR"/>
    <property type="match status" value="1"/>
</dbReference>
<dbReference type="InterPro" id="IPR013199">
    <property type="entry name" value="HTH_Mga_DNA-bd_dom"/>
</dbReference>
<dbReference type="InterPro" id="IPR050661">
    <property type="entry name" value="BglG_antiterminators"/>
</dbReference>
<keyword evidence="2" id="KW-0804">Transcription</keyword>
<keyword evidence="1" id="KW-0805">Transcription regulation</keyword>
<sequence>MRELLSQKEQRQLKVLEYLFENPDWIYLDDLSKIIGYNARIIKSDIKDLREVFPDFDIRHSTAGIMMVNVQNNGIERIYQYFLQTSDYFQILKAFFLLNSPFTYEHLAESLDISLPSLRKKVADINKILDGTYRFKLKVTPISIIGDEKDIRFFFSQYFHEAYSFLEWPFTEIKEADIDSFVSFFINLAKFPAKYQNLYQIRTQATVDLHRMKRGYFVRFPKQTTSWLSPIYDQLSDFQSQLQDLAQGLNVEITPENLNQIFSPFAEPALFFTVEDFLAARQSYEQVDRSYHAARDILDNLTRRFGVQFSNTDTLIWNLHNTALLERREINSESIISQNKDYTLGKIKKFFPKFYEATVFEMMRYKSIMGQKEKTPALSHLIYTLFTHAEGLTDQLFEHKKKVKVLVLSEYDFAHPQFLISLYEFHTSNNIQYETWDKETLNIEEILDSDYDAIITNFDIKGLEDMLVINISRLSILQVVNELNKISMQDL</sequence>
<accession>A0ABU5FSK8</accession>
<dbReference type="Proteomes" id="UP001272345">
    <property type="component" value="Unassembled WGS sequence"/>
</dbReference>
<dbReference type="Pfam" id="PF05043">
    <property type="entry name" value="Mga"/>
    <property type="match status" value="1"/>
</dbReference>
<evidence type="ECO:0000313" key="6">
    <source>
        <dbReference type="EMBL" id="MDY4337085.1"/>
    </source>
</evidence>
<dbReference type="PANTHER" id="PTHR30185">
    <property type="entry name" value="CRYPTIC BETA-GLUCOSIDE BGL OPERON ANTITERMINATOR"/>
    <property type="match status" value="1"/>
</dbReference>
<dbReference type="InterPro" id="IPR013236">
    <property type="entry name" value="Mga_PRD_dom"/>
</dbReference>
<evidence type="ECO:0000256" key="1">
    <source>
        <dbReference type="ARBA" id="ARBA00023015"/>
    </source>
</evidence>
<reference evidence="6 7" key="1">
    <citation type="submission" date="2023-11" db="EMBL/GenBank/DDBJ databases">
        <title>Streptococcus wuxiensis sp. nov., Streptococcus jiangnanensis sp. nov., Streptococcus fermentans sp. nov., three novel members of the genus Streptococcus isolated from breast milk.</title>
        <authorList>
            <person name="Zhou Y."/>
            <person name="Yang B."/>
        </authorList>
    </citation>
    <scope>NUCLEOTIDE SEQUENCE [LARGE SCALE GENOMIC DNA]</scope>
    <source>
        <strain evidence="6 7">21WXBC0057M1</strain>
    </source>
</reference>
<feature type="domain" description="M protein trans-acting positive regulator (MGA) PRD" evidence="4">
    <location>
        <begin position="175"/>
        <end position="392"/>
    </location>
</feature>
<dbReference type="RefSeq" id="WP_036756088.1">
    <property type="nucleotide sequence ID" value="NZ_JAXHDO010000002.1"/>
</dbReference>
<protein>
    <submittedName>
        <fullName evidence="6">M protein trans-acting positive regulator PRD domain-containing protein</fullName>
    </submittedName>
</protein>
<dbReference type="InterPro" id="IPR007737">
    <property type="entry name" value="Mga_HTH"/>
</dbReference>
<comment type="caution">
    <text evidence="6">The sequence shown here is derived from an EMBL/GenBank/DDBJ whole genome shotgun (WGS) entry which is preliminary data.</text>
</comment>
<gene>
    <name evidence="6" type="ORF">SPC83_02945</name>
</gene>
<feature type="domain" description="M protein trans-acting positive regulator (MGA) HTH" evidence="5">
    <location>
        <begin position="8"/>
        <end position="62"/>
    </location>
</feature>